<sequence length="222" mass="25756">KKVIEKIKTGGLSGFNLWRENYDKLSFNEHKEIAANWAMIYPVQRCANIKVFLKRFKLLKDIGIVLRDKKVAELGSDDGWLAYNCMSNFKFKSWKGYDYSGPRVKRTLEKARKQGFLNIELHKQFWETDIDEFDIFVSSHTIEHISNEHCLKLFDFLCSKADILVLEIQVSGNRNRWNNFGGSHILSLNRGDLEGIIGDRGFKRIGLMGNPFCGLYIKNKLL</sequence>
<protein>
    <recommendedName>
        <fullName evidence="2">Methyltransferase domain-containing protein</fullName>
    </recommendedName>
</protein>
<dbReference type="AlphaFoldDB" id="X0YPF8"/>
<organism evidence="1">
    <name type="scientific">marine sediment metagenome</name>
    <dbReference type="NCBI Taxonomy" id="412755"/>
    <lineage>
        <taxon>unclassified sequences</taxon>
        <taxon>metagenomes</taxon>
        <taxon>ecological metagenomes</taxon>
    </lineage>
</organism>
<comment type="caution">
    <text evidence="1">The sequence shown here is derived from an EMBL/GenBank/DDBJ whole genome shotgun (WGS) entry which is preliminary data.</text>
</comment>
<reference evidence="1" key="1">
    <citation type="journal article" date="2014" name="Front. Microbiol.">
        <title>High frequency of phylogenetically diverse reductive dehalogenase-homologous genes in deep subseafloor sedimentary metagenomes.</title>
        <authorList>
            <person name="Kawai M."/>
            <person name="Futagami T."/>
            <person name="Toyoda A."/>
            <person name="Takaki Y."/>
            <person name="Nishi S."/>
            <person name="Hori S."/>
            <person name="Arai W."/>
            <person name="Tsubouchi T."/>
            <person name="Morono Y."/>
            <person name="Uchiyama I."/>
            <person name="Ito T."/>
            <person name="Fujiyama A."/>
            <person name="Inagaki F."/>
            <person name="Takami H."/>
        </authorList>
    </citation>
    <scope>NUCLEOTIDE SEQUENCE</scope>
    <source>
        <strain evidence="1">Expedition CK06-06</strain>
    </source>
</reference>
<accession>X0YPF8</accession>
<proteinExistence type="predicted"/>
<gene>
    <name evidence="1" type="ORF">S01H4_09667</name>
</gene>
<dbReference type="InterPro" id="IPR029063">
    <property type="entry name" value="SAM-dependent_MTases_sf"/>
</dbReference>
<feature type="non-terminal residue" evidence="1">
    <location>
        <position position="1"/>
    </location>
</feature>
<evidence type="ECO:0008006" key="2">
    <source>
        <dbReference type="Google" id="ProtNLM"/>
    </source>
</evidence>
<dbReference type="EMBL" id="BART01003543">
    <property type="protein sequence ID" value="GAG58080.1"/>
    <property type="molecule type" value="Genomic_DNA"/>
</dbReference>
<name>X0YPF8_9ZZZZ</name>
<evidence type="ECO:0000313" key="1">
    <source>
        <dbReference type="EMBL" id="GAG58080.1"/>
    </source>
</evidence>
<dbReference type="SUPFAM" id="SSF53335">
    <property type="entry name" value="S-adenosyl-L-methionine-dependent methyltransferases"/>
    <property type="match status" value="1"/>
</dbReference>
<dbReference type="Gene3D" id="3.40.50.150">
    <property type="entry name" value="Vaccinia Virus protein VP39"/>
    <property type="match status" value="1"/>
</dbReference>